<accession>A0ABV2SGS7</accession>
<proteinExistence type="predicted"/>
<evidence type="ECO:0000313" key="3">
    <source>
        <dbReference type="Proteomes" id="UP001549366"/>
    </source>
</evidence>
<organism evidence="2 3">
    <name type="scientific">Endozoicomonas lisbonensis</name>
    <dbReference type="NCBI Taxonomy" id="3120522"/>
    <lineage>
        <taxon>Bacteria</taxon>
        <taxon>Pseudomonadati</taxon>
        <taxon>Pseudomonadota</taxon>
        <taxon>Gammaproteobacteria</taxon>
        <taxon>Oceanospirillales</taxon>
        <taxon>Endozoicomonadaceae</taxon>
        <taxon>Endozoicomonas</taxon>
    </lineage>
</organism>
<gene>
    <name evidence="2" type="ORF">V5J35_001461</name>
</gene>
<comment type="caution">
    <text evidence="2">The sequence shown here is derived from an EMBL/GenBank/DDBJ whole genome shotgun (WGS) entry which is preliminary data.</text>
</comment>
<keyword evidence="3" id="KW-1185">Reference proteome</keyword>
<dbReference type="Proteomes" id="UP001549366">
    <property type="component" value="Unassembled WGS sequence"/>
</dbReference>
<sequence length="551" mass="62131">MLRSGKMKKAIYCLIWLILPCVISSSLYAFFYKISYKNTSGETVLFYIKTNAFVGGREVRLNTGWLQQHSTFLSFGSFTVMRAGRYTVEHVQEADTLGQFVFNILGGPEMSTLLHNPDESTGADCPPDNNDVYRINPGVELARTVLPALQMIEGKLARSGIQEISGVNYVNEGNQSDLYVHFITSHSEADGSTMDNASSLADSLVEEGVISGWRHQSQSIRRPVENMLTLVLSGLFAPGSQALSGSSSYRTDRLQILLTRFLEASWDGCNCLVFQVGYSRAVYIALNDSLRESHRRSYDARTVSLFARQIINQSFENISGDIEPNKATWGQQWPPREYSSTLSAEYWRTIERLYNDNLTTVHRNFHHDRQSWRSIRYFRITSVLMTPSSGEFYMEYLIQRLEAVIRDIQAIRRHIDTSGLNLEFRFINIEDEADRTRVNFMLVSYITDECQETDTLQQVPGLDGATSFLTSVMRWSPVSISVQQHASALAVTSAPLSQYFPPAPELGRIPDDTAVPGDTPLEVRGNSDQGMDEENEDCACPLTRETSFMSE</sequence>
<dbReference type="EMBL" id="JBEWTB010000002">
    <property type="protein sequence ID" value="MET4756269.1"/>
    <property type="molecule type" value="Genomic_DNA"/>
</dbReference>
<reference evidence="2 3" key="1">
    <citation type="submission" date="2024-06" db="EMBL/GenBank/DDBJ databases">
        <title>Genomic Encyclopedia of Type Strains, Phase V (KMG-V): Genome sequencing to study the core and pangenomes of soil and plant-associated prokaryotes.</title>
        <authorList>
            <person name="Whitman W."/>
        </authorList>
    </citation>
    <scope>NUCLEOTIDE SEQUENCE [LARGE SCALE GENOMIC DNA]</scope>
    <source>
        <strain evidence="2 3">NE40</strain>
    </source>
</reference>
<feature type="region of interest" description="Disordered" evidence="1">
    <location>
        <begin position="502"/>
        <end position="551"/>
    </location>
</feature>
<name>A0ABV2SGS7_9GAMM</name>
<evidence type="ECO:0000313" key="2">
    <source>
        <dbReference type="EMBL" id="MET4756269.1"/>
    </source>
</evidence>
<evidence type="ECO:0000256" key="1">
    <source>
        <dbReference type="SAM" id="MobiDB-lite"/>
    </source>
</evidence>
<protein>
    <submittedName>
        <fullName evidence="2">Uncharacterized protein</fullName>
    </submittedName>
</protein>